<evidence type="ECO:0000313" key="3">
    <source>
        <dbReference type="Proteomes" id="UP000199532"/>
    </source>
</evidence>
<dbReference type="GO" id="GO:0016117">
    <property type="term" value="P:carotenoid biosynthetic process"/>
    <property type="evidence" value="ECO:0007669"/>
    <property type="project" value="UniProtKB-ARBA"/>
</dbReference>
<keyword evidence="3" id="KW-1185">Reference proteome</keyword>
<dbReference type="InterPro" id="IPR044843">
    <property type="entry name" value="Trans_IPPS_bact-type"/>
</dbReference>
<keyword evidence="1" id="KW-0808">Transferase</keyword>
<dbReference type="SFLD" id="SFLDG01018">
    <property type="entry name" value="Squalene/Phytoene_Synthase_Lik"/>
    <property type="match status" value="1"/>
</dbReference>
<sequence>MSGLPKNDPNVLPQSVMKTMATYRCKPSSDISNLKMKEKFDKLSATCSRETTRLYSTSFSLGIFFFSKELRDHIHAIYGFVRLADEIVDSFHDYPKSILLAEFSADCFKAIERGISTNPVINSFQEVVNQFNIDHDLIRQFLKSMEMDLDEQSYTHDKYNEYIMGSAQVVGLMCLHVFTNGDQKEFDRLKVPAMKLGSAFQKVNFLRDLQADYQQLNRSYFPDINLSSFSDENKRTIEQEIINEFDEALSGIRELPASCRKGVYLAYVYYRQLLLKITRIPANQVMSERIRVSNGQKFWLMFDSLVRYKLNVM</sequence>
<dbReference type="PROSITE" id="PS01045">
    <property type="entry name" value="SQUALEN_PHYTOEN_SYN_2"/>
    <property type="match status" value="1"/>
</dbReference>
<organism evidence="2 3">
    <name type="scientific">Dyadobacter koreensis</name>
    <dbReference type="NCBI Taxonomy" id="408657"/>
    <lineage>
        <taxon>Bacteria</taxon>
        <taxon>Pseudomonadati</taxon>
        <taxon>Bacteroidota</taxon>
        <taxon>Cytophagia</taxon>
        <taxon>Cytophagales</taxon>
        <taxon>Spirosomataceae</taxon>
        <taxon>Dyadobacter</taxon>
    </lineage>
</organism>
<dbReference type="InterPro" id="IPR019845">
    <property type="entry name" value="Squalene/phytoene_synthase_CS"/>
</dbReference>
<accession>A0A1H6Q1Y0</accession>
<dbReference type="EMBL" id="FNXY01000001">
    <property type="protein sequence ID" value="SEI37843.1"/>
    <property type="molecule type" value="Genomic_DNA"/>
</dbReference>
<dbReference type="PANTHER" id="PTHR31480">
    <property type="entry name" value="BIFUNCTIONAL LYCOPENE CYCLASE/PHYTOENE SYNTHASE"/>
    <property type="match status" value="1"/>
</dbReference>
<evidence type="ECO:0000313" key="2">
    <source>
        <dbReference type="EMBL" id="SEI37843.1"/>
    </source>
</evidence>
<name>A0A1H6Q1Y0_9BACT</name>
<dbReference type="InterPro" id="IPR002060">
    <property type="entry name" value="Squ/phyt_synthse"/>
</dbReference>
<dbReference type="CDD" id="cd00683">
    <property type="entry name" value="Trans_IPPS_HH"/>
    <property type="match status" value="1"/>
</dbReference>
<dbReference type="InterPro" id="IPR033904">
    <property type="entry name" value="Trans_IPPS_HH"/>
</dbReference>
<dbReference type="Proteomes" id="UP000199532">
    <property type="component" value="Unassembled WGS sequence"/>
</dbReference>
<dbReference type="SUPFAM" id="SSF48576">
    <property type="entry name" value="Terpenoid synthases"/>
    <property type="match status" value="1"/>
</dbReference>
<proteinExistence type="predicted"/>
<dbReference type="Pfam" id="PF00494">
    <property type="entry name" value="SQS_PSY"/>
    <property type="match status" value="1"/>
</dbReference>
<dbReference type="SFLD" id="SFLDS00005">
    <property type="entry name" value="Isoprenoid_Synthase_Type_I"/>
    <property type="match status" value="1"/>
</dbReference>
<protein>
    <submittedName>
        <fullName evidence="2">Phytoene/squalene synthetase</fullName>
    </submittedName>
</protein>
<dbReference type="GO" id="GO:0004311">
    <property type="term" value="F:geranylgeranyl diphosphate synthase activity"/>
    <property type="evidence" value="ECO:0007669"/>
    <property type="project" value="InterPro"/>
</dbReference>
<dbReference type="AlphaFoldDB" id="A0A1H6Q1Y0"/>
<evidence type="ECO:0000256" key="1">
    <source>
        <dbReference type="ARBA" id="ARBA00022679"/>
    </source>
</evidence>
<reference evidence="2 3" key="1">
    <citation type="submission" date="2016-10" db="EMBL/GenBank/DDBJ databases">
        <authorList>
            <person name="de Groot N.N."/>
        </authorList>
    </citation>
    <scope>NUCLEOTIDE SEQUENCE [LARGE SCALE GENOMIC DNA]</scope>
    <source>
        <strain evidence="2 3">DSM 19938</strain>
    </source>
</reference>
<dbReference type="STRING" id="408657.SAMN04487995_0188"/>
<dbReference type="GO" id="GO:0051996">
    <property type="term" value="F:squalene synthase [NAD(P)H] activity"/>
    <property type="evidence" value="ECO:0007669"/>
    <property type="project" value="InterPro"/>
</dbReference>
<gene>
    <name evidence="2" type="ORF">SAMN04487995_0188</name>
</gene>
<dbReference type="InterPro" id="IPR008949">
    <property type="entry name" value="Isoprenoid_synthase_dom_sf"/>
</dbReference>
<dbReference type="Gene3D" id="1.10.600.10">
    <property type="entry name" value="Farnesyl Diphosphate Synthase"/>
    <property type="match status" value="1"/>
</dbReference>
<dbReference type="SFLD" id="SFLDG01212">
    <property type="entry name" value="Phytoene_synthase_like"/>
    <property type="match status" value="1"/>
</dbReference>